<dbReference type="PANTHER" id="PTHR47743:SF2">
    <property type="entry name" value="ACROSOMAL PROTEIN KIAA1210"/>
    <property type="match status" value="1"/>
</dbReference>
<feature type="compositionally biased region" description="Polar residues" evidence="1">
    <location>
        <begin position="540"/>
        <end position="556"/>
    </location>
</feature>
<feature type="compositionally biased region" description="Basic and acidic residues" evidence="1">
    <location>
        <begin position="454"/>
        <end position="470"/>
    </location>
</feature>
<feature type="region of interest" description="Disordered" evidence="1">
    <location>
        <begin position="229"/>
        <end position="264"/>
    </location>
</feature>
<dbReference type="InterPro" id="IPR026713">
    <property type="entry name" value="CRACD-like"/>
</dbReference>
<keyword evidence="3" id="KW-1185">Reference proteome</keyword>
<dbReference type="PANTHER" id="PTHR47743">
    <property type="entry name" value="KIAA1210 / KIAA1211 FAMILY MEMBER"/>
    <property type="match status" value="1"/>
</dbReference>
<evidence type="ECO:0000259" key="2">
    <source>
        <dbReference type="Pfam" id="PF15262"/>
    </source>
</evidence>
<dbReference type="CTD" id="57481"/>
<gene>
    <name evidence="4" type="primary">KIAA1210</name>
</gene>
<reference evidence="4" key="1">
    <citation type="submission" date="2025-08" db="UniProtKB">
        <authorList>
            <consortium name="RefSeq"/>
        </authorList>
    </citation>
    <scope>IDENTIFICATION</scope>
    <source>
        <tissue evidence="4">Spleen</tissue>
    </source>
</reference>
<dbReference type="AlphaFoldDB" id="A0A6P5JBK7"/>
<protein>
    <submittedName>
        <fullName evidence="4">Uncharacterized protein KIAA1210 homolog</fullName>
    </submittedName>
</protein>
<feature type="region of interest" description="Disordered" evidence="1">
    <location>
        <begin position="442"/>
        <end position="565"/>
    </location>
</feature>
<dbReference type="GeneID" id="110200013"/>
<evidence type="ECO:0000313" key="4">
    <source>
        <dbReference type="RefSeq" id="XP_020830758.1"/>
    </source>
</evidence>
<dbReference type="Proteomes" id="UP000515140">
    <property type="component" value="Unplaced"/>
</dbReference>
<feature type="compositionally biased region" description="Low complexity" evidence="1">
    <location>
        <begin position="381"/>
        <end position="396"/>
    </location>
</feature>
<sequence>MIPDCDLGRGASAPPSPFFAPWAAGRGGQPRAPSPLSRREGEVWAARALSGPADSSLFKAREQRLGLLSQSRSPTGAQKEVAERWALGCLPACLPVLPVCLPDCLSVSVCLTAFQLAFQPACLPSRGANLPVGVRSGFHVFACWRALARTDSLDLQEIRVSSGPTIPSRSREDQVQLRDTMTTSYRCWKAKNDYLMALKSNEIFQSLKTEEVHEFQEPSRILEIQGIHKAQETDEARESQEAQEAPDGKDCKILEPQGSHDPREPQVINEAQFSYEILRFVDAGETSDIFSGGKKSKLQTFKDFFSKKKIFPKVPRRNNLQTSQSSSNISISELGVFHSLIHSGSKGNMGNKSLSHESIFMLDSVLGDSSQDDPTEKSGTLQVSSVDQDQSSKSLSGTDVEGVSSSSAPDSSTSASQTSCELPIDFSTTANPLGCLDTSAARHKMALNPRKQTMKRELQRARMEKEKEKGAQASVPRAEGESGNDQQAKGNQKAGDSQGPGPSVSDHSSDKESHSMIMPDLVPRSNRAKQRGHLRAVALGTTSGQKRASPSESSHANIEAASRPKVLPRQMSPFFIKDNTASRPFQDLSREPIFPSRFPKCKVIGMSRPSERRSSWDIPSYFLSLEKRSDTIPVERKWAPLLKLFPDSNGGSLGSRRGNENQYSAHKGYSTTATFEPSRKMTFNTEKFSTMEKPKIESPFGLVARTKPVPKAHGEVPVVLESEVPKGHLASWQNLLNDKSLAEAHYDESEAQTYGSLPPEASAPESAQAAAHTLPKPFAPATKSVRFTVTPDWPKSLPEASGLAAKSKKEPWASSSSFSLKQEASYKAFQGFERDLNFQEYSNLENPFGVRLKRINSSLSLTRKKPEFSRLSSVIKEDPKAANEPGQEPSDFCPECLKDILFNLKLENEDRQPCAEVPLEKAAAAQCSSDLSEPVWVMMAKQKQKVFRRYLLAKELVSQNKAGAEATNIYIDE</sequence>
<feature type="region of interest" description="Disordered" evidence="1">
    <location>
        <begin position="366"/>
        <end position="419"/>
    </location>
</feature>
<feature type="region of interest" description="Disordered" evidence="1">
    <location>
        <begin position="1"/>
        <end position="39"/>
    </location>
</feature>
<dbReference type="KEGG" id="pcw:110200013"/>
<organism evidence="3 4">
    <name type="scientific">Phascolarctos cinereus</name>
    <name type="common">Koala</name>
    <dbReference type="NCBI Taxonomy" id="38626"/>
    <lineage>
        <taxon>Eukaryota</taxon>
        <taxon>Metazoa</taxon>
        <taxon>Chordata</taxon>
        <taxon>Craniata</taxon>
        <taxon>Vertebrata</taxon>
        <taxon>Euteleostomi</taxon>
        <taxon>Mammalia</taxon>
        <taxon>Metatheria</taxon>
        <taxon>Diprotodontia</taxon>
        <taxon>Phascolarctidae</taxon>
        <taxon>Phascolarctos</taxon>
    </lineage>
</organism>
<accession>A0A6P5JBK7</accession>
<feature type="compositionally biased region" description="Low complexity" evidence="1">
    <location>
        <begin position="404"/>
        <end position="419"/>
    </location>
</feature>
<evidence type="ECO:0000313" key="3">
    <source>
        <dbReference type="Proteomes" id="UP000515140"/>
    </source>
</evidence>
<dbReference type="Pfam" id="PF15262">
    <property type="entry name" value="DUF4592"/>
    <property type="match status" value="1"/>
</dbReference>
<dbReference type="FunCoup" id="A0A6P5JBK7">
    <property type="interactions" value="7"/>
</dbReference>
<feature type="compositionally biased region" description="Low complexity" evidence="1">
    <location>
        <begin position="758"/>
        <end position="771"/>
    </location>
</feature>
<dbReference type="InParanoid" id="A0A6P5JBK7"/>
<feature type="domain" description="DUF4592" evidence="2">
    <location>
        <begin position="382"/>
        <end position="456"/>
    </location>
</feature>
<name>A0A6P5JBK7_PHACI</name>
<dbReference type="RefSeq" id="XP_020830758.1">
    <property type="nucleotide sequence ID" value="XM_020975099.1"/>
</dbReference>
<proteinExistence type="predicted"/>
<evidence type="ECO:0000256" key="1">
    <source>
        <dbReference type="SAM" id="MobiDB-lite"/>
    </source>
</evidence>
<dbReference type="InterPro" id="IPR028030">
    <property type="entry name" value="DUF4592"/>
</dbReference>
<feature type="region of interest" description="Disordered" evidence="1">
    <location>
        <begin position="747"/>
        <end position="772"/>
    </location>
</feature>